<dbReference type="PANTHER" id="PTHR43401">
    <property type="entry name" value="L-THREONINE 3-DEHYDROGENASE"/>
    <property type="match status" value="1"/>
</dbReference>
<evidence type="ECO:0008006" key="7">
    <source>
        <dbReference type="Google" id="ProtNLM"/>
    </source>
</evidence>
<dbReference type="SUPFAM" id="SSF51735">
    <property type="entry name" value="NAD(P)-binding Rossmann-fold domains"/>
    <property type="match status" value="1"/>
</dbReference>
<dbReference type="InterPro" id="IPR050129">
    <property type="entry name" value="Zn_alcohol_dh"/>
</dbReference>
<feature type="domain" description="Alcohol dehydrogenase-like N-terminal" evidence="3">
    <location>
        <begin position="28"/>
        <end position="142"/>
    </location>
</feature>
<evidence type="ECO:0000259" key="3">
    <source>
        <dbReference type="Pfam" id="PF08240"/>
    </source>
</evidence>
<evidence type="ECO:0000313" key="4">
    <source>
        <dbReference type="EMBL" id="HDN84191.1"/>
    </source>
</evidence>
<dbReference type="Pfam" id="PF00107">
    <property type="entry name" value="ADH_zinc_N"/>
    <property type="match status" value="1"/>
</dbReference>
<dbReference type="EMBL" id="QMQB01000002">
    <property type="protein sequence ID" value="RLE15297.1"/>
    <property type="molecule type" value="Genomic_DNA"/>
</dbReference>
<dbReference type="CDD" id="cd08231">
    <property type="entry name" value="MDR_TM0436_like"/>
    <property type="match status" value="1"/>
</dbReference>
<reference evidence="5 6" key="1">
    <citation type="submission" date="2018-06" db="EMBL/GenBank/DDBJ databases">
        <title>Extensive metabolic versatility and redundancy in microbially diverse, dynamic hydrothermal sediments.</title>
        <authorList>
            <person name="Dombrowski N."/>
            <person name="Teske A."/>
            <person name="Baker B.J."/>
        </authorList>
    </citation>
    <scope>NUCLEOTIDE SEQUENCE [LARGE SCALE GENOMIC DNA]</scope>
    <source>
        <strain evidence="5">B19_G9</strain>
    </source>
</reference>
<comment type="caution">
    <text evidence="5">The sequence shown here is derived from an EMBL/GenBank/DDBJ whole genome shotgun (WGS) entry which is preliminary data.</text>
</comment>
<protein>
    <recommendedName>
        <fullName evidence="7">Enoyl reductase (ER) domain-containing protein</fullName>
    </recommendedName>
</protein>
<dbReference type="InterPro" id="IPR036291">
    <property type="entry name" value="NAD(P)-bd_dom_sf"/>
</dbReference>
<dbReference type="Gene3D" id="3.90.180.10">
    <property type="entry name" value="Medium-chain alcohol dehydrogenases, catalytic domain"/>
    <property type="match status" value="1"/>
</dbReference>
<dbReference type="Proteomes" id="UP000885660">
    <property type="component" value="Unassembled WGS sequence"/>
</dbReference>
<dbReference type="InterPro" id="IPR013154">
    <property type="entry name" value="ADH-like_N"/>
</dbReference>
<proteinExistence type="predicted"/>
<dbReference type="Pfam" id="PF08240">
    <property type="entry name" value="ADH_N"/>
    <property type="match status" value="1"/>
</dbReference>
<accession>A0A662DL99</accession>
<dbReference type="PANTHER" id="PTHR43401:SF2">
    <property type="entry name" value="L-THREONINE 3-DEHYDROGENASE"/>
    <property type="match status" value="1"/>
</dbReference>
<dbReference type="GO" id="GO:0016491">
    <property type="term" value="F:oxidoreductase activity"/>
    <property type="evidence" value="ECO:0007669"/>
    <property type="project" value="UniProtKB-KW"/>
</dbReference>
<evidence type="ECO:0000313" key="6">
    <source>
        <dbReference type="Proteomes" id="UP000267654"/>
    </source>
</evidence>
<reference evidence="4" key="2">
    <citation type="journal article" date="2020" name="mSystems">
        <title>Genome- and Community-Level Interaction Insights into Carbon Utilization and Element Cycling Functions of Hydrothermarchaeota in Hydrothermal Sediment.</title>
        <authorList>
            <person name="Zhou Z."/>
            <person name="Liu Y."/>
            <person name="Xu W."/>
            <person name="Pan J."/>
            <person name="Luo Z.H."/>
            <person name="Li M."/>
        </authorList>
    </citation>
    <scope>NUCLEOTIDE SEQUENCE [LARGE SCALE GENOMIC DNA]</scope>
    <source>
        <strain evidence="4">HyVt-219</strain>
    </source>
</reference>
<keyword evidence="1" id="KW-0560">Oxidoreductase</keyword>
<evidence type="ECO:0000256" key="1">
    <source>
        <dbReference type="ARBA" id="ARBA00023002"/>
    </source>
</evidence>
<dbReference type="EMBL" id="DRBC01000024">
    <property type="protein sequence ID" value="HDN84191.1"/>
    <property type="molecule type" value="Genomic_DNA"/>
</dbReference>
<organism evidence="5 6">
    <name type="scientific">Aerophobetes bacterium</name>
    <dbReference type="NCBI Taxonomy" id="2030807"/>
    <lineage>
        <taxon>Bacteria</taxon>
        <taxon>Candidatus Aerophobota</taxon>
    </lineage>
</organism>
<dbReference type="SUPFAM" id="SSF50129">
    <property type="entry name" value="GroES-like"/>
    <property type="match status" value="1"/>
</dbReference>
<dbReference type="AlphaFoldDB" id="A0A662DL99"/>
<dbReference type="InterPro" id="IPR013149">
    <property type="entry name" value="ADH-like_C"/>
</dbReference>
<sequence length="374" mass="41054">MKKGRVAVLDKPNGEFIIKEYPLPDPEPGTLLMRIELCGVCGTDVHTYHGYMSDAPFPIILGHEIVGEIIALGKGTKTDFLGKPIKVGDRITLVPAIHCKKCFYCTIAKTPSKCVNMVSYGFFRDPDEKHYFTGGYADYLYLFHPDTDFFKINAPAEVAVFTEPLAIAIHAVDRAHIRLGDTVVVQGSGAIGLLTLICAKLSGAGKTIVVGKRRKERLELAKKLGADLVINMEEVPEEKERIRIVKENSLSGYGADVVFECAGVPQAFSEGIKYLRDSATFCEVGHFADTGSTKINPCTDVLTKNIRIEGIYDNEPEQFVRAIPILEKNEFPFAEIISHKLPLTRLKDAVDAITKGGKIDGKEVVKVVIDPSKG</sequence>
<evidence type="ECO:0000259" key="2">
    <source>
        <dbReference type="Pfam" id="PF00107"/>
    </source>
</evidence>
<gene>
    <name evidence="5" type="ORF">DRI96_00095</name>
    <name evidence="4" type="ORF">ENG47_00355</name>
</gene>
<dbReference type="InterPro" id="IPR011032">
    <property type="entry name" value="GroES-like_sf"/>
</dbReference>
<evidence type="ECO:0000313" key="5">
    <source>
        <dbReference type="EMBL" id="RLE15297.1"/>
    </source>
</evidence>
<dbReference type="Gene3D" id="3.40.50.720">
    <property type="entry name" value="NAD(P)-binding Rossmann-like Domain"/>
    <property type="match status" value="1"/>
</dbReference>
<name>A0A662DL99_UNCAE</name>
<feature type="domain" description="Alcohol dehydrogenase-like C-terminal" evidence="2">
    <location>
        <begin position="190"/>
        <end position="327"/>
    </location>
</feature>
<dbReference type="Proteomes" id="UP000267654">
    <property type="component" value="Unassembled WGS sequence"/>
</dbReference>